<accession>A0A371CNG6</accession>
<name>A0A371CNG6_9APHY</name>
<keyword evidence="2" id="KW-1185">Reference proteome</keyword>
<protein>
    <submittedName>
        <fullName evidence="1">Uncharacterized protein</fullName>
    </submittedName>
</protein>
<dbReference type="EMBL" id="KZ857502">
    <property type="protein sequence ID" value="RDX41767.1"/>
    <property type="molecule type" value="Genomic_DNA"/>
</dbReference>
<proteinExistence type="predicted"/>
<dbReference type="AlphaFoldDB" id="A0A371CNG6"/>
<evidence type="ECO:0000313" key="2">
    <source>
        <dbReference type="Proteomes" id="UP000256964"/>
    </source>
</evidence>
<dbReference type="Proteomes" id="UP000256964">
    <property type="component" value="Unassembled WGS sequence"/>
</dbReference>
<reference evidence="1 2" key="1">
    <citation type="journal article" date="2018" name="Biotechnol. Biofuels">
        <title>Integrative visual omics of the white-rot fungus Polyporus brumalis exposes the biotechnological potential of its oxidative enzymes for delignifying raw plant biomass.</title>
        <authorList>
            <person name="Miyauchi S."/>
            <person name="Rancon A."/>
            <person name="Drula E."/>
            <person name="Hage H."/>
            <person name="Chaduli D."/>
            <person name="Favel A."/>
            <person name="Grisel S."/>
            <person name="Henrissat B."/>
            <person name="Herpoel-Gimbert I."/>
            <person name="Ruiz-Duenas F.J."/>
            <person name="Chevret D."/>
            <person name="Hainaut M."/>
            <person name="Lin J."/>
            <person name="Wang M."/>
            <person name="Pangilinan J."/>
            <person name="Lipzen A."/>
            <person name="Lesage-Meessen L."/>
            <person name="Navarro D."/>
            <person name="Riley R."/>
            <person name="Grigoriev I.V."/>
            <person name="Zhou S."/>
            <person name="Raouche S."/>
            <person name="Rosso M.N."/>
        </authorList>
    </citation>
    <scope>NUCLEOTIDE SEQUENCE [LARGE SCALE GENOMIC DNA]</scope>
    <source>
        <strain evidence="1 2">BRFM 1820</strain>
    </source>
</reference>
<sequence length="496" mass="55723">MDRKNDEKNALKLKYNTVTACLTGHEHFMNAIIDSDYESIGRLVNIAIRNNKSVWDIVRRLELAIAGKYQVQSYEEKHYELQRLVLSLEGPRLAYTLAKALNLPSISTTHKHSHTPIIRPCIVFPTVTEILDNILSLHNSGAFKTGRGSSVVVRRRGWRFLADEMALEECPRYDSSRDATLGMAREDAESCDLGKVTLETLHAAADALDKGSLTLAKEATVMAITGYDKEYYVAFPVLISGMKKTEDEAGQARWIAAGIEAWTTSPCGEALYGPLWMVASDGDATRRRALHRLLTSHTLHKKHALYPLLSGLHGLNLGCDSEARTLSIDYKHKFKNFASLLRLPPGLMVLGHHVHHVQLHVLLQDKLEYHGIVLLGRFIGFLVEPFMSPEMSLSDQLTSLSAANHFYHILYACNRTSFCPGQWFYDVGSLIKNIFFTAGRHKVTDGWDGQNFGIYRDMDSSHNVDILQLSHRAGSAAEVAQIYARHPEWDCGHKWL</sequence>
<evidence type="ECO:0000313" key="1">
    <source>
        <dbReference type="EMBL" id="RDX41767.1"/>
    </source>
</evidence>
<dbReference type="OrthoDB" id="2659442at2759"/>
<gene>
    <name evidence="1" type="ORF">OH76DRAFT_1459034</name>
</gene>
<organism evidence="1 2">
    <name type="scientific">Lentinus brumalis</name>
    <dbReference type="NCBI Taxonomy" id="2498619"/>
    <lineage>
        <taxon>Eukaryota</taxon>
        <taxon>Fungi</taxon>
        <taxon>Dikarya</taxon>
        <taxon>Basidiomycota</taxon>
        <taxon>Agaricomycotina</taxon>
        <taxon>Agaricomycetes</taxon>
        <taxon>Polyporales</taxon>
        <taxon>Polyporaceae</taxon>
        <taxon>Lentinus</taxon>
    </lineage>
</organism>